<gene>
    <name evidence="2" type="ORF">GCM10022278_15390</name>
</gene>
<dbReference type="SUPFAM" id="SSF53756">
    <property type="entry name" value="UDP-Glycosyltransferase/glycogen phosphorylase"/>
    <property type="match status" value="1"/>
</dbReference>
<dbReference type="Gene3D" id="3.40.50.2000">
    <property type="entry name" value="Glycogen Phosphorylase B"/>
    <property type="match status" value="1"/>
</dbReference>
<accession>A0ABP7P0S0</accession>
<comment type="caution">
    <text evidence="2">The sequence shown here is derived from an EMBL/GenBank/DDBJ whole genome shotgun (WGS) entry which is preliminary data.</text>
</comment>
<evidence type="ECO:0000259" key="1">
    <source>
        <dbReference type="Pfam" id="PF00534"/>
    </source>
</evidence>
<organism evidence="2 3">
    <name type="scientific">Allohahella marinimesophila</name>
    <dbReference type="NCBI Taxonomy" id="1054972"/>
    <lineage>
        <taxon>Bacteria</taxon>
        <taxon>Pseudomonadati</taxon>
        <taxon>Pseudomonadota</taxon>
        <taxon>Gammaproteobacteria</taxon>
        <taxon>Oceanospirillales</taxon>
        <taxon>Hahellaceae</taxon>
        <taxon>Allohahella</taxon>
    </lineage>
</organism>
<feature type="domain" description="Glycosyl transferase family 1" evidence="1">
    <location>
        <begin position="12"/>
        <end position="57"/>
    </location>
</feature>
<dbReference type="EMBL" id="BAABBO010000007">
    <property type="protein sequence ID" value="GAA3957805.1"/>
    <property type="molecule type" value="Genomic_DNA"/>
</dbReference>
<evidence type="ECO:0000313" key="2">
    <source>
        <dbReference type="EMBL" id="GAA3957805.1"/>
    </source>
</evidence>
<protein>
    <recommendedName>
        <fullName evidence="1">Glycosyl transferase family 1 domain-containing protein</fullName>
    </recommendedName>
</protein>
<name>A0ABP7P0S0_9GAMM</name>
<sequence>MIHINESLTPKDQFKLLSSSDVFISLHRSEGYGLVIAEALALGKPVVATKYSGADDFKDHPQFHGVSYRLVPVAGDPVYSTAAESDEWADPDLEEATNFLKTLYGSRPTTSNKTVSLG</sequence>
<dbReference type="Pfam" id="PF00534">
    <property type="entry name" value="Glycos_transf_1"/>
    <property type="match status" value="1"/>
</dbReference>
<dbReference type="InterPro" id="IPR001296">
    <property type="entry name" value="Glyco_trans_1"/>
</dbReference>
<evidence type="ECO:0000313" key="3">
    <source>
        <dbReference type="Proteomes" id="UP001501337"/>
    </source>
</evidence>
<keyword evidence="3" id="KW-1185">Reference proteome</keyword>
<reference evidence="3" key="1">
    <citation type="journal article" date="2019" name="Int. J. Syst. Evol. Microbiol.">
        <title>The Global Catalogue of Microorganisms (GCM) 10K type strain sequencing project: providing services to taxonomists for standard genome sequencing and annotation.</title>
        <authorList>
            <consortium name="The Broad Institute Genomics Platform"/>
            <consortium name="The Broad Institute Genome Sequencing Center for Infectious Disease"/>
            <person name="Wu L."/>
            <person name="Ma J."/>
        </authorList>
    </citation>
    <scope>NUCLEOTIDE SEQUENCE [LARGE SCALE GENOMIC DNA]</scope>
    <source>
        <strain evidence="3">JCM 17555</strain>
    </source>
</reference>
<dbReference type="Proteomes" id="UP001501337">
    <property type="component" value="Unassembled WGS sequence"/>
</dbReference>
<dbReference type="PANTHER" id="PTHR46656:SF3">
    <property type="entry name" value="PUTATIVE-RELATED"/>
    <property type="match status" value="1"/>
</dbReference>
<dbReference type="PANTHER" id="PTHR46656">
    <property type="entry name" value="PUTATIVE-RELATED"/>
    <property type="match status" value="1"/>
</dbReference>
<proteinExistence type="predicted"/>